<dbReference type="RefSeq" id="WP_256197517.1">
    <property type="nucleotide sequence ID" value="NZ_CALVCM010000004.1"/>
</dbReference>
<dbReference type="PANTHER" id="PTHR43798">
    <property type="entry name" value="MONOACYLGLYCEROL LIPASE"/>
    <property type="match status" value="1"/>
</dbReference>
<feature type="domain" description="AB hydrolase-1" evidence="1">
    <location>
        <begin position="12"/>
        <end position="107"/>
    </location>
</feature>
<accession>A0ABT1SJG6</accession>
<dbReference type="GO" id="GO:0016787">
    <property type="term" value="F:hydrolase activity"/>
    <property type="evidence" value="ECO:0007669"/>
    <property type="project" value="UniProtKB-KW"/>
</dbReference>
<proteinExistence type="predicted"/>
<dbReference type="Pfam" id="PF00561">
    <property type="entry name" value="Abhydrolase_1"/>
    <property type="match status" value="1"/>
</dbReference>
<dbReference type="InterPro" id="IPR013595">
    <property type="entry name" value="Pept_S33_TAP-like_C"/>
</dbReference>
<organism evidence="3 4">
    <name type="scientific">Massilicoli timonensis</name>
    <dbReference type="NCBI Taxonomy" id="2015901"/>
    <lineage>
        <taxon>Bacteria</taxon>
        <taxon>Bacillati</taxon>
        <taxon>Bacillota</taxon>
        <taxon>Erysipelotrichia</taxon>
        <taxon>Erysipelotrichales</taxon>
        <taxon>Erysipelotrichaceae</taxon>
        <taxon>Massilicoli</taxon>
    </lineage>
</organism>
<dbReference type="InterPro" id="IPR029058">
    <property type="entry name" value="AB_hydrolase_fold"/>
</dbReference>
<name>A0ABT1SJG6_9FIRM</name>
<reference evidence="3 4" key="1">
    <citation type="submission" date="2022-06" db="EMBL/GenBank/DDBJ databases">
        <title>Isolation of gut microbiota from human fecal samples.</title>
        <authorList>
            <person name="Pamer E.G."/>
            <person name="Barat B."/>
            <person name="Waligurski E."/>
            <person name="Medina S."/>
            <person name="Paddock L."/>
            <person name="Mostad J."/>
        </authorList>
    </citation>
    <scope>NUCLEOTIDE SEQUENCE [LARGE SCALE GENOMIC DNA]</scope>
    <source>
        <strain evidence="3 4">DFI.6.1</strain>
    </source>
</reference>
<dbReference type="SUPFAM" id="SSF53474">
    <property type="entry name" value="alpha/beta-Hydrolases"/>
    <property type="match status" value="1"/>
</dbReference>
<dbReference type="InterPro" id="IPR050266">
    <property type="entry name" value="AB_hydrolase_sf"/>
</dbReference>
<dbReference type="PANTHER" id="PTHR43798:SF33">
    <property type="entry name" value="HYDROLASE, PUTATIVE (AFU_ORTHOLOGUE AFUA_2G14860)-RELATED"/>
    <property type="match status" value="1"/>
</dbReference>
<dbReference type="EMBL" id="JANGCH010000003">
    <property type="protein sequence ID" value="MCQ5121369.1"/>
    <property type="molecule type" value="Genomic_DNA"/>
</dbReference>
<keyword evidence="4" id="KW-1185">Reference proteome</keyword>
<keyword evidence="3" id="KW-0378">Hydrolase</keyword>
<evidence type="ECO:0000313" key="4">
    <source>
        <dbReference type="Proteomes" id="UP001524435"/>
    </source>
</evidence>
<dbReference type="Pfam" id="PF08386">
    <property type="entry name" value="Abhydrolase_4"/>
    <property type="match status" value="1"/>
</dbReference>
<feature type="domain" description="Peptidase S33 tripeptidyl aminopeptidase-like C-terminal" evidence="2">
    <location>
        <begin position="170"/>
        <end position="230"/>
    </location>
</feature>
<evidence type="ECO:0000259" key="2">
    <source>
        <dbReference type="Pfam" id="PF08386"/>
    </source>
</evidence>
<evidence type="ECO:0000313" key="3">
    <source>
        <dbReference type="EMBL" id="MCQ5121369.1"/>
    </source>
</evidence>
<dbReference type="Proteomes" id="UP001524435">
    <property type="component" value="Unassembled WGS sequence"/>
</dbReference>
<sequence>MIRYEIKGNGRAVILLHGWGQNMEMMRPIQDHLAKRYRVLNLDLPGFFGSDAPASVWGSLEYAAWLHEFAEANQLQEPILIAHSFGARIAFQYALHYPTACMILTGAAGIRKRRTLRYYGKVAFYKIRKKLHLPISKSGSEDYRQAQGMMRKIMVKVVNETITPDLFKIKTPTLLVWGEQDEQTPLWMGKMMEKQMPHATLVVFHHDDHFAYYHQMPRFLRVIDAYLEGGFL</sequence>
<protein>
    <submittedName>
        <fullName evidence="3">Alpha/beta hydrolase</fullName>
    </submittedName>
</protein>
<evidence type="ECO:0000259" key="1">
    <source>
        <dbReference type="Pfam" id="PF00561"/>
    </source>
</evidence>
<dbReference type="PRINTS" id="PR00111">
    <property type="entry name" value="ABHYDROLASE"/>
</dbReference>
<dbReference type="InterPro" id="IPR000073">
    <property type="entry name" value="AB_hydrolase_1"/>
</dbReference>
<gene>
    <name evidence="3" type="ORF">NE663_03740</name>
</gene>
<dbReference type="Gene3D" id="3.40.50.1820">
    <property type="entry name" value="alpha/beta hydrolase"/>
    <property type="match status" value="1"/>
</dbReference>
<comment type="caution">
    <text evidence="3">The sequence shown here is derived from an EMBL/GenBank/DDBJ whole genome shotgun (WGS) entry which is preliminary data.</text>
</comment>